<evidence type="ECO:0000259" key="1">
    <source>
        <dbReference type="Pfam" id="PF00535"/>
    </source>
</evidence>
<comment type="caution">
    <text evidence="2">The sequence shown here is derived from an EMBL/GenBank/DDBJ whole genome shotgun (WGS) entry which is preliminary data.</text>
</comment>
<dbReference type="Pfam" id="PF00535">
    <property type="entry name" value="Glycos_transf_2"/>
    <property type="match status" value="1"/>
</dbReference>
<dbReference type="InterPro" id="IPR029044">
    <property type="entry name" value="Nucleotide-diphossugar_trans"/>
</dbReference>
<reference evidence="2 3" key="1">
    <citation type="submission" date="2020-03" db="EMBL/GenBank/DDBJ databases">
        <title>Genomic Encyclopedia of Type Strains, Phase IV (KMG-IV): sequencing the most valuable type-strain genomes for metagenomic binning, comparative biology and taxonomic classification.</title>
        <authorList>
            <person name="Goeker M."/>
        </authorList>
    </citation>
    <scope>NUCLEOTIDE SEQUENCE [LARGE SCALE GENOMIC DNA]</scope>
    <source>
        <strain evidence="2 3">DSM 24233</strain>
    </source>
</reference>
<dbReference type="Proteomes" id="UP000580856">
    <property type="component" value="Unassembled WGS sequence"/>
</dbReference>
<organism evidence="2 3">
    <name type="scientific">Desulfobaculum xiamenense</name>
    <dbReference type="NCBI Taxonomy" id="995050"/>
    <lineage>
        <taxon>Bacteria</taxon>
        <taxon>Pseudomonadati</taxon>
        <taxon>Thermodesulfobacteriota</taxon>
        <taxon>Desulfovibrionia</taxon>
        <taxon>Desulfovibrionales</taxon>
        <taxon>Desulfovibrionaceae</taxon>
        <taxon>Desulfobaculum</taxon>
    </lineage>
</organism>
<proteinExistence type="predicted"/>
<evidence type="ECO:0000313" key="3">
    <source>
        <dbReference type="Proteomes" id="UP000580856"/>
    </source>
</evidence>
<gene>
    <name evidence="2" type="ORF">GGQ74_000711</name>
</gene>
<dbReference type="GO" id="GO:0016740">
    <property type="term" value="F:transferase activity"/>
    <property type="evidence" value="ECO:0007669"/>
    <property type="project" value="UniProtKB-KW"/>
</dbReference>
<keyword evidence="2" id="KW-0808">Transferase</keyword>
<dbReference type="PANTHER" id="PTHR43685">
    <property type="entry name" value="GLYCOSYLTRANSFERASE"/>
    <property type="match status" value="1"/>
</dbReference>
<evidence type="ECO:0000313" key="2">
    <source>
        <dbReference type="EMBL" id="NJB67071.1"/>
    </source>
</evidence>
<feature type="domain" description="Glycosyltransferase 2-like" evidence="1">
    <location>
        <begin position="12"/>
        <end position="127"/>
    </location>
</feature>
<accession>A0A846QFQ6</accession>
<dbReference type="CDD" id="cd00761">
    <property type="entry name" value="Glyco_tranf_GTA_type"/>
    <property type="match status" value="1"/>
</dbReference>
<dbReference type="RefSeq" id="WP_167940158.1">
    <property type="nucleotide sequence ID" value="NZ_JAATJA010000001.1"/>
</dbReference>
<dbReference type="InterPro" id="IPR050834">
    <property type="entry name" value="Glycosyltransf_2"/>
</dbReference>
<keyword evidence="3" id="KW-1185">Reference proteome</keyword>
<dbReference type="EMBL" id="JAATJA010000001">
    <property type="protein sequence ID" value="NJB67071.1"/>
    <property type="molecule type" value="Genomic_DNA"/>
</dbReference>
<dbReference type="PANTHER" id="PTHR43685:SF14">
    <property type="entry name" value="GLYCOSYLTRANSFERASE 2-LIKE DOMAIN-CONTAINING PROTEIN"/>
    <property type="match status" value="1"/>
</dbReference>
<protein>
    <submittedName>
        <fullName evidence="2">Glycosyltransferase involved in cell wall biosynthesis</fullName>
    </submittedName>
</protein>
<dbReference type="Gene3D" id="3.90.550.10">
    <property type="entry name" value="Spore Coat Polysaccharide Biosynthesis Protein SpsA, Chain A"/>
    <property type="match status" value="1"/>
</dbReference>
<dbReference type="AlphaFoldDB" id="A0A846QFQ6"/>
<dbReference type="SUPFAM" id="SSF53448">
    <property type="entry name" value="Nucleotide-diphospho-sugar transferases"/>
    <property type="match status" value="1"/>
</dbReference>
<dbReference type="InterPro" id="IPR001173">
    <property type="entry name" value="Glyco_trans_2-like"/>
</dbReference>
<sequence length="310" mass="34328">MKSKLFPTALRIVIPCHNCGQWITECLESIVTQDFENWTVLVADDASTDDTTLAAQAFLDDPRITLRTLPERTWLMGNTLSALDEVAPGPADVVAIVDGDDRLLPGALSAIWEAHSQGYDVVWTDMDIQGITGSTGAALIPGVPVRQQLWCLSQLRSFKGYLLEGLDREAVNGADGRPVRAGGDLALYFQLIERAGMWKTHFLPERLYWYRVHPGNNCTALRGEQLANNRRIRALPPLPVQTSHFDIHIEADGLEKLRLRAFGQRVRAEHPLPLSVCVHHGDGNGDGWTAYDGLWIAEGVFLTNSPMPRS</sequence>
<name>A0A846QFQ6_9BACT</name>